<gene>
    <name evidence="2" type="ORF">B0A48_00811</name>
</gene>
<comment type="caution">
    <text evidence="2">The sequence shown here is derived from an EMBL/GenBank/DDBJ whole genome shotgun (WGS) entry which is preliminary data.</text>
</comment>
<sequence length="99" mass="10210">MPLPNIAPDGPLGTEKKGVLSLVGDPVGQVLDKSLRPTVGAVIGGGIGHPTGEALERVNNVVRNEHKYTNEPNNKADKDLPGGERIGGNTQSGQNPLGL</sequence>
<dbReference type="InParanoid" id="A0A1V8TRB7"/>
<dbReference type="Proteomes" id="UP000192596">
    <property type="component" value="Unassembled WGS sequence"/>
</dbReference>
<evidence type="ECO:0000313" key="2">
    <source>
        <dbReference type="EMBL" id="OQO13936.1"/>
    </source>
</evidence>
<evidence type="ECO:0000313" key="3">
    <source>
        <dbReference type="Proteomes" id="UP000192596"/>
    </source>
</evidence>
<dbReference type="EMBL" id="NAJO01000002">
    <property type="protein sequence ID" value="OQO13936.1"/>
    <property type="molecule type" value="Genomic_DNA"/>
</dbReference>
<feature type="compositionally biased region" description="Polar residues" evidence="1">
    <location>
        <begin position="88"/>
        <end position="99"/>
    </location>
</feature>
<protein>
    <submittedName>
        <fullName evidence="2">Uncharacterized protein</fullName>
    </submittedName>
</protein>
<feature type="compositionally biased region" description="Basic and acidic residues" evidence="1">
    <location>
        <begin position="63"/>
        <end position="82"/>
    </location>
</feature>
<organism evidence="2 3">
    <name type="scientific">Cryoendolithus antarcticus</name>
    <dbReference type="NCBI Taxonomy" id="1507870"/>
    <lineage>
        <taxon>Eukaryota</taxon>
        <taxon>Fungi</taxon>
        <taxon>Dikarya</taxon>
        <taxon>Ascomycota</taxon>
        <taxon>Pezizomycotina</taxon>
        <taxon>Dothideomycetes</taxon>
        <taxon>Dothideomycetidae</taxon>
        <taxon>Cladosporiales</taxon>
        <taxon>Cladosporiaceae</taxon>
        <taxon>Cryoendolithus</taxon>
    </lineage>
</organism>
<keyword evidence="3" id="KW-1185">Reference proteome</keyword>
<dbReference type="OrthoDB" id="3902208at2759"/>
<dbReference type="STRING" id="1507870.A0A1V8TRB7"/>
<reference evidence="3" key="1">
    <citation type="submission" date="2017-03" db="EMBL/GenBank/DDBJ databases">
        <title>Genomes of endolithic fungi from Antarctica.</title>
        <authorList>
            <person name="Coleine C."/>
            <person name="Masonjones S."/>
            <person name="Stajich J.E."/>
        </authorList>
    </citation>
    <scope>NUCLEOTIDE SEQUENCE [LARGE SCALE GENOMIC DNA]</scope>
    <source>
        <strain evidence="3">CCFEE 5527</strain>
    </source>
</reference>
<feature type="region of interest" description="Disordered" evidence="1">
    <location>
        <begin position="63"/>
        <end position="99"/>
    </location>
</feature>
<dbReference type="AlphaFoldDB" id="A0A1V8TRB7"/>
<evidence type="ECO:0000256" key="1">
    <source>
        <dbReference type="SAM" id="MobiDB-lite"/>
    </source>
</evidence>
<name>A0A1V8TRB7_9PEZI</name>
<proteinExistence type="predicted"/>
<accession>A0A1V8TRB7</accession>